<dbReference type="EMBL" id="AP004254">
    <property type="protein sequence ID" value="BAD17009.1"/>
    <property type="molecule type" value="Genomic_DNA"/>
</dbReference>
<reference evidence="2" key="2">
    <citation type="journal article" date="2008" name="Nucleic Acids Res.">
        <title>The rice annotation project database (RAP-DB): 2008 update.</title>
        <authorList>
            <consortium name="The rice annotation project (RAP)"/>
        </authorList>
    </citation>
    <scope>GENOME REANNOTATION</scope>
    <source>
        <strain evidence="2">cv. Nipponbare</strain>
    </source>
</reference>
<proteinExistence type="predicted"/>
<evidence type="ECO:0000313" key="2">
    <source>
        <dbReference type="Proteomes" id="UP000000763"/>
    </source>
</evidence>
<reference evidence="2" key="1">
    <citation type="journal article" date="2005" name="Nature">
        <title>The map-based sequence of the rice genome.</title>
        <authorList>
            <consortium name="International rice genome sequencing project (IRGSP)"/>
            <person name="Matsumoto T."/>
            <person name="Wu J."/>
            <person name="Kanamori H."/>
            <person name="Katayose Y."/>
            <person name="Fujisawa M."/>
            <person name="Namiki N."/>
            <person name="Mizuno H."/>
            <person name="Yamamoto K."/>
            <person name="Antonio B.A."/>
            <person name="Baba T."/>
            <person name="Sakata K."/>
            <person name="Nagamura Y."/>
            <person name="Aoki H."/>
            <person name="Arikawa K."/>
            <person name="Arita K."/>
            <person name="Bito T."/>
            <person name="Chiden Y."/>
            <person name="Fujitsuka N."/>
            <person name="Fukunaka R."/>
            <person name="Hamada M."/>
            <person name="Harada C."/>
            <person name="Hayashi A."/>
            <person name="Hijishita S."/>
            <person name="Honda M."/>
            <person name="Hosokawa S."/>
            <person name="Ichikawa Y."/>
            <person name="Idonuma A."/>
            <person name="Iijima M."/>
            <person name="Ikeda M."/>
            <person name="Ikeno M."/>
            <person name="Ito K."/>
            <person name="Ito S."/>
            <person name="Ito T."/>
            <person name="Ito Y."/>
            <person name="Ito Y."/>
            <person name="Iwabuchi A."/>
            <person name="Kamiya K."/>
            <person name="Karasawa W."/>
            <person name="Kurita K."/>
            <person name="Katagiri S."/>
            <person name="Kikuta A."/>
            <person name="Kobayashi H."/>
            <person name="Kobayashi N."/>
            <person name="Machita K."/>
            <person name="Maehara T."/>
            <person name="Masukawa M."/>
            <person name="Mizubayashi T."/>
            <person name="Mukai Y."/>
            <person name="Nagasaki H."/>
            <person name="Nagata Y."/>
            <person name="Naito S."/>
            <person name="Nakashima M."/>
            <person name="Nakama Y."/>
            <person name="Nakamichi Y."/>
            <person name="Nakamura M."/>
            <person name="Meguro A."/>
            <person name="Negishi M."/>
            <person name="Ohta I."/>
            <person name="Ohta T."/>
            <person name="Okamoto M."/>
            <person name="Ono N."/>
            <person name="Saji S."/>
            <person name="Sakaguchi M."/>
            <person name="Sakai K."/>
            <person name="Shibata M."/>
            <person name="Shimokawa T."/>
            <person name="Song J."/>
            <person name="Takazaki Y."/>
            <person name="Terasawa K."/>
            <person name="Tsugane M."/>
            <person name="Tsuji K."/>
            <person name="Ueda S."/>
            <person name="Waki K."/>
            <person name="Yamagata H."/>
            <person name="Yamamoto M."/>
            <person name="Yamamoto S."/>
            <person name="Yamane H."/>
            <person name="Yoshiki S."/>
            <person name="Yoshihara R."/>
            <person name="Yukawa K."/>
            <person name="Zhong H."/>
            <person name="Yano M."/>
            <person name="Yuan Q."/>
            <person name="Ouyang S."/>
            <person name="Liu J."/>
            <person name="Jones K.M."/>
            <person name="Gansberger K."/>
            <person name="Moffat K."/>
            <person name="Hill J."/>
            <person name="Bera J."/>
            <person name="Fadrosh D."/>
            <person name="Jin S."/>
            <person name="Johri S."/>
            <person name="Kim M."/>
            <person name="Overton L."/>
            <person name="Reardon M."/>
            <person name="Tsitrin T."/>
            <person name="Vuong H."/>
            <person name="Weaver B."/>
            <person name="Ciecko A."/>
            <person name="Tallon L."/>
            <person name="Jackson J."/>
            <person name="Pai G."/>
            <person name="Aken S.V."/>
            <person name="Utterback T."/>
            <person name="Reidmuller S."/>
            <person name="Feldblyum T."/>
            <person name="Hsiao J."/>
            <person name="Zismann V."/>
            <person name="Iobst S."/>
            <person name="de Vazeille A.R."/>
            <person name="Buell C.R."/>
            <person name="Ying K."/>
            <person name="Li Y."/>
            <person name="Lu T."/>
            <person name="Huang Y."/>
            <person name="Zhao Q."/>
            <person name="Feng Q."/>
            <person name="Zhang L."/>
            <person name="Zhu J."/>
            <person name="Weng Q."/>
            <person name="Mu J."/>
            <person name="Lu Y."/>
            <person name="Fan D."/>
            <person name="Liu Y."/>
            <person name="Guan J."/>
            <person name="Zhang Y."/>
            <person name="Yu S."/>
            <person name="Liu X."/>
            <person name="Zhang Y."/>
            <person name="Hong G."/>
            <person name="Han B."/>
            <person name="Choisne N."/>
            <person name="Demange N."/>
            <person name="Orjeda G."/>
            <person name="Samain S."/>
            <person name="Cattolico L."/>
            <person name="Pelletier E."/>
            <person name="Couloux A."/>
            <person name="Segurens B."/>
            <person name="Wincker P."/>
            <person name="D'Hont A."/>
            <person name="Scarpelli C."/>
            <person name="Weissenbach J."/>
            <person name="Salanoubat M."/>
            <person name="Quetier F."/>
            <person name="Yu Y."/>
            <person name="Kim H.R."/>
            <person name="Rambo T."/>
            <person name="Currie J."/>
            <person name="Collura K."/>
            <person name="Luo M."/>
            <person name="Yang T."/>
            <person name="Ammiraju J.S.S."/>
            <person name="Engler F."/>
            <person name="Soderlund C."/>
            <person name="Wing R.A."/>
            <person name="Palmer L.E."/>
            <person name="de la Bastide M."/>
            <person name="Spiegel L."/>
            <person name="Nascimento L."/>
            <person name="Zutavern T."/>
            <person name="O'Shaughnessy A."/>
            <person name="Dike S."/>
            <person name="Dedhia N."/>
            <person name="Preston R."/>
            <person name="Balija V."/>
            <person name="McCombie W.R."/>
            <person name="Chow T."/>
            <person name="Chen H."/>
            <person name="Chung M."/>
            <person name="Chen C."/>
            <person name="Shaw J."/>
            <person name="Wu H."/>
            <person name="Hsiao K."/>
            <person name="Chao Y."/>
            <person name="Chu M."/>
            <person name="Cheng C."/>
            <person name="Hour A."/>
            <person name="Lee P."/>
            <person name="Lin S."/>
            <person name="Lin Y."/>
            <person name="Liou J."/>
            <person name="Liu S."/>
            <person name="Hsing Y."/>
            <person name="Raghuvanshi S."/>
            <person name="Mohanty A."/>
            <person name="Bharti A.K."/>
            <person name="Gaur A."/>
            <person name="Gupta V."/>
            <person name="Kumar D."/>
            <person name="Ravi V."/>
            <person name="Vij S."/>
            <person name="Kapur A."/>
            <person name="Khurana P."/>
            <person name="Khurana P."/>
            <person name="Khurana J.P."/>
            <person name="Tyagi A.K."/>
            <person name="Gaikwad K."/>
            <person name="Singh A."/>
            <person name="Dalal V."/>
            <person name="Srivastava S."/>
            <person name="Dixit A."/>
            <person name="Pal A.K."/>
            <person name="Ghazi I.A."/>
            <person name="Yadav M."/>
            <person name="Pandit A."/>
            <person name="Bhargava A."/>
            <person name="Sureshbabu K."/>
            <person name="Batra K."/>
            <person name="Sharma T.R."/>
            <person name="Mohapatra T."/>
            <person name="Singh N.K."/>
            <person name="Messing J."/>
            <person name="Nelson A.B."/>
            <person name="Fuks G."/>
            <person name="Kavchok S."/>
            <person name="Keizer G."/>
            <person name="Linton E."/>
            <person name="Llaca V."/>
            <person name="Song R."/>
            <person name="Tanyolac B."/>
            <person name="Young S."/>
            <person name="Ho-Il K."/>
            <person name="Hahn J.H."/>
            <person name="Sangsakoo G."/>
            <person name="Vanavichit A."/>
            <person name="de Mattos Luiz.A.T."/>
            <person name="Zimmer P.D."/>
            <person name="Malone G."/>
            <person name="Dellagostin O."/>
            <person name="de Oliveira A.C."/>
            <person name="Bevan M."/>
            <person name="Bancroft I."/>
            <person name="Minx P."/>
            <person name="Cordum H."/>
            <person name="Wilson R."/>
            <person name="Cheng Z."/>
            <person name="Jin W."/>
            <person name="Jiang J."/>
            <person name="Leong S.A."/>
            <person name="Iwama H."/>
            <person name="Gojobori T."/>
            <person name="Itoh T."/>
            <person name="Niimura Y."/>
            <person name="Fujii Y."/>
            <person name="Habara T."/>
            <person name="Sakai H."/>
            <person name="Sato Y."/>
            <person name="Wilson G."/>
            <person name="Kumar K."/>
            <person name="McCouch S."/>
            <person name="Juretic N."/>
            <person name="Hoen D."/>
            <person name="Wright S."/>
            <person name="Bruskiewich R."/>
            <person name="Bureau T."/>
            <person name="Miyao A."/>
            <person name="Hirochika H."/>
            <person name="Nishikawa T."/>
            <person name="Kadowaki K."/>
            <person name="Sugiura M."/>
            <person name="Burr B."/>
            <person name="Sasaki T."/>
        </authorList>
    </citation>
    <scope>NUCLEOTIDE SEQUENCE [LARGE SCALE GENOMIC DNA]</scope>
    <source>
        <strain evidence="2">cv. Nipponbare</strain>
    </source>
</reference>
<organism evidence="1 2">
    <name type="scientific">Oryza sativa subsp. japonica</name>
    <name type="common">Rice</name>
    <dbReference type="NCBI Taxonomy" id="39947"/>
    <lineage>
        <taxon>Eukaryota</taxon>
        <taxon>Viridiplantae</taxon>
        <taxon>Streptophyta</taxon>
        <taxon>Embryophyta</taxon>
        <taxon>Tracheophyta</taxon>
        <taxon>Spermatophyta</taxon>
        <taxon>Magnoliopsida</taxon>
        <taxon>Liliopsida</taxon>
        <taxon>Poales</taxon>
        <taxon>Poaceae</taxon>
        <taxon>BOP clade</taxon>
        <taxon>Oryzoideae</taxon>
        <taxon>Oryzeae</taxon>
        <taxon>Oryzinae</taxon>
        <taxon>Oryza</taxon>
        <taxon>Oryza sativa</taxon>
    </lineage>
</organism>
<sequence>MKRMAATSSIVMGRSFNSLPVILLAERSGSVWLPAPRLARTGPCKFVVFWLPARASQPVHADAKIPPQPGTAETVNSHFAAWPGSTDVHRFTRACTHACNSRDGVTTASPESLPPCLTSPSREKKLGFNLGFGSGAALLFSSLRP</sequence>
<gene>
    <name evidence="1" type="primary">OJ1126_D10.23</name>
</gene>
<evidence type="ECO:0000313" key="1">
    <source>
        <dbReference type="EMBL" id="BAD17009.1"/>
    </source>
</evidence>
<name>A0A0P0XBE5_ORYSJ</name>
<dbReference type="Proteomes" id="UP000000763">
    <property type="component" value="Chromosome 8"/>
</dbReference>
<dbReference type="AlphaFoldDB" id="A0A0P0XBE5"/>
<protein>
    <submittedName>
        <fullName evidence="1">Uncharacterized protein</fullName>
    </submittedName>
</protein>
<accession>A0A0P0XBE5</accession>